<accession>A0ABV0UT73</accession>
<organism evidence="2 3">
    <name type="scientific">Ilyodon furcidens</name>
    <name type="common">goldbreast splitfin</name>
    <dbReference type="NCBI Taxonomy" id="33524"/>
    <lineage>
        <taxon>Eukaryota</taxon>
        <taxon>Metazoa</taxon>
        <taxon>Chordata</taxon>
        <taxon>Craniata</taxon>
        <taxon>Vertebrata</taxon>
        <taxon>Euteleostomi</taxon>
        <taxon>Actinopterygii</taxon>
        <taxon>Neopterygii</taxon>
        <taxon>Teleostei</taxon>
        <taxon>Neoteleostei</taxon>
        <taxon>Acanthomorphata</taxon>
        <taxon>Ovalentaria</taxon>
        <taxon>Atherinomorphae</taxon>
        <taxon>Cyprinodontiformes</taxon>
        <taxon>Goodeidae</taxon>
        <taxon>Ilyodon</taxon>
    </lineage>
</organism>
<sequence length="108" mass="12360">MSWVDSAPRALMWEQPNLRSSAGEPPSSESRNNPAKCSLRERNLLPKQIQQTLWLHHATVHVYAKCQTAVCHKNPVWIRVCAVRNLQTLQVLYTCIILLTLKTKAHAY</sequence>
<feature type="region of interest" description="Disordered" evidence="1">
    <location>
        <begin position="15"/>
        <end position="35"/>
    </location>
</feature>
<reference evidence="2 3" key="1">
    <citation type="submission" date="2021-06" db="EMBL/GenBank/DDBJ databases">
        <authorList>
            <person name="Palmer J.M."/>
        </authorList>
    </citation>
    <scope>NUCLEOTIDE SEQUENCE [LARGE SCALE GENOMIC DNA]</scope>
    <source>
        <strain evidence="3">if_2019</strain>
        <tissue evidence="2">Muscle</tissue>
    </source>
</reference>
<dbReference type="Proteomes" id="UP001482620">
    <property type="component" value="Unassembled WGS sequence"/>
</dbReference>
<keyword evidence="3" id="KW-1185">Reference proteome</keyword>
<evidence type="ECO:0000313" key="2">
    <source>
        <dbReference type="EMBL" id="MEQ2247625.1"/>
    </source>
</evidence>
<gene>
    <name evidence="2" type="ORF">ILYODFUR_011178</name>
</gene>
<name>A0ABV0UT73_9TELE</name>
<evidence type="ECO:0000313" key="3">
    <source>
        <dbReference type="Proteomes" id="UP001482620"/>
    </source>
</evidence>
<comment type="caution">
    <text evidence="2">The sequence shown here is derived from an EMBL/GenBank/DDBJ whole genome shotgun (WGS) entry which is preliminary data.</text>
</comment>
<dbReference type="EMBL" id="JAHRIQ010081935">
    <property type="protein sequence ID" value="MEQ2247625.1"/>
    <property type="molecule type" value="Genomic_DNA"/>
</dbReference>
<protein>
    <submittedName>
        <fullName evidence="2">Uncharacterized protein</fullName>
    </submittedName>
</protein>
<proteinExistence type="predicted"/>
<evidence type="ECO:0000256" key="1">
    <source>
        <dbReference type="SAM" id="MobiDB-lite"/>
    </source>
</evidence>